<comment type="caution">
    <text evidence="2">The sequence shown here is derived from an EMBL/GenBank/DDBJ whole genome shotgun (WGS) entry which is preliminary data.</text>
</comment>
<dbReference type="RefSeq" id="WP_304417779.1">
    <property type="nucleotide sequence ID" value="NZ_JANAIE010000009.1"/>
</dbReference>
<gene>
    <name evidence="2" type="ORF">NMK71_10780</name>
</gene>
<sequence length="99" mass="11498">MISTDDLITELEDVIRKLLLDKKKTEASLEELKNERNDLQKQLDQSLKEIKILENKNKEMKIVSGLSGNSEHRRLMKHKLNSLIKEVDLCIAEVKKKSI</sequence>
<reference evidence="2" key="1">
    <citation type="submission" date="2022-07" db="EMBL/GenBank/DDBJ databases">
        <title>Description and genome-wide analysis of Profundicola chukchiensis gen. nov., sp. nov., marine bacteria isolated from bottom sediments of the Chukchi Sea.</title>
        <authorList>
            <person name="Romanenko L."/>
            <person name="Otstavnykh N."/>
            <person name="Kurilenko V."/>
            <person name="Eremeev V."/>
            <person name="Velansky P."/>
            <person name="Mikhailov V."/>
            <person name="Isaeva M."/>
        </authorList>
    </citation>
    <scope>NUCLEOTIDE SEQUENCE</scope>
    <source>
        <strain evidence="2">KMM 9713</strain>
    </source>
</reference>
<keyword evidence="1" id="KW-0175">Coiled coil</keyword>
<protein>
    <submittedName>
        <fullName evidence="2">Uncharacterized protein</fullName>
    </submittedName>
</protein>
<organism evidence="2 3">
    <name type="scientific">Profundicola chukchiensis</name>
    <dbReference type="NCBI Taxonomy" id="2961959"/>
    <lineage>
        <taxon>Bacteria</taxon>
        <taxon>Pseudomonadati</taxon>
        <taxon>Bacteroidota</taxon>
        <taxon>Flavobacteriia</taxon>
        <taxon>Flavobacteriales</taxon>
        <taxon>Weeksellaceae</taxon>
        <taxon>Profundicola</taxon>
    </lineage>
</organism>
<keyword evidence="3" id="KW-1185">Reference proteome</keyword>
<dbReference type="AlphaFoldDB" id="A0A9X4RXG5"/>
<dbReference type="Proteomes" id="UP001152599">
    <property type="component" value="Unassembled WGS sequence"/>
</dbReference>
<evidence type="ECO:0000313" key="3">
    <source>
        <dbReference type="Proteomes" id="UP001152599"/>
    </source>
</evidence>
<proteinExistence type="predicted"/>
<evidence type="ECO:0000256" key="1">
    <source>
        <dbReference type="SAM" id="Coils"/>
    </source>
</evidence>
<evidence type="ECO:0000313" key="2">
    <source>
        <dbReference type="EMBL" id="MDG4946902.1"/>
    </source>
</evidence>
<feature type="coiled-coil region" evidence="1">
    <location>
        <begin position="8"/>
        <end position="63"/>
    </location>
</feature>
<accession>A0A9X4RXG5</accession>
<name>A0A9X4RXG5_9FLAO</name>
<dbReference type="EMBL" id="JANCMU010000008">
    <property type="protein sequence ID" value="MDG4946902.1"/>
    <property type="molecule type" value="Genomic_DNA"/>
</dbReference>